<name>A0AAV1U2V5_9STRA</name>
<feature type="region of interest" description="Disordered" evidence="1">
    <location>
        <begin position="61"/>
        <end position="96"/>
    </location>
</feature>
<sequence length="197" mass="21086">MVAVSDARGGADSLVLDNIVHHASPELMNVMRAKYDPTRSNYLRHADELAQFAQLIEHGSGAEAATPTPAKHYDYGGGSNRSQSTPSKNPARLGKWSRGKKTSEFVLAIGDADKSDQRGCILGSGASRHLVSDEQQLVDSRECNKGIAMADGVPLQLTRCSSVRLNVIENGAAATVTHTNVYLAPRLAKNIVSYGKL</sequence>
<reference evidence="4" key="1">
    <citation type="submission" date="2024-01" db="EMBL/GenBank/DDBJ databases">
        <authorList>
            <person name="Webb A."/>
        </authorList>
    </citation>
    <scope>NUCLEOTIDE SEQUENCE</scope>
    <source>
        <strain evidence="4">Pm1</strain>
    </source>
</reference>
<dbReference type="Proteomes" id="UP001162060">
    <property type="component" value="Unassembled WGS sequence"/>
</dbReference>
<protein>
    <recommendedName>
        <fullName evidence="2">Retrovirus-related Pol polyprotein from transposon TNT 1-94-like beta-barrel domain-containing protein</fullName>
    </recommendedName>
</protein>
<evidence type="ECO:0000256" key="1">
    <source>
        <dbReference type="SAM" id="MobiDB-lite"/>
    </source>
</evidence>
<dbReference type="InterPro" id="IPR054722">
    <property type="entry name" value="PolX-like_BBD"/>
</dbReference>
<dbReference type="EMBL" id="CAKLBY020000039">
    <property type="protein sequence ID" value="CAK7913221.1"/>
    <property type="molecule type" value="Genomic_DNA"/>
</dbReference>
<gene>
    <name evidence="4" type="ORF">PM001_LOCUS14179</name>
    <name evidence="3" type="ORF">PM001_LOCUS4714</name>
</gene>
<feature type="domain" description="Retrovirus-related Pol polyprotein from transposon TNT 1-94-like beta-barrel" evidence="2">
    <location>
        <begin position="121"/>
        <end position="197"/>
    </location>
</feature>
<evidence type="ECO:0000313" key="4">
    <source>
        <dbReference type="EMBL" id="CAK7929029.1"/>
    </source>
</evidence>
<evidence type="ECO:0000259" key="2">
    <source>
        <dbReference type="Pfam" id="PF22936"/>
    </source>
</evidence>
<accession>A0AAV1U2V5</accession>
<dbReference type="EMBL" id="CAKLBY020000148">
    <property type="protein sequence ID" value="CAK7929029.1"/>
    <property type="molecule type" value="Genomic_DNA"/>
</dbReference>
<comment type="caution">
    <text evidence="4">The sequence shown here is derived from an EMBL/GenBank/DDBJ whole genome shotgun (WGS) entry which is preliminary data.</text>
</comment>
<organism evidence="4 5">
    <name type="scientific">Peronospora matthiolae</name>
    <dbReference type="NCBI Taxonomy" id="2874970"/>
    <lineage>
        <taxon>Eukaryota</taxon>
        <taxon>Sar</taxon>
        <taxon>Stramenopiles</taxon>
        <taxon>Oomycota</taxon>
        <taxon>Peronosporomycetes</taxon>
        <taxon>Peronosporales</taxon>
        <taxon>Peronosporaceae</taxon>
        <taxon>Peronospora</taxon>
    </lineage>
</organism>
<evidence type="ECO:0000313" key="5">
    <source>
        <dbReference type="Proteomes" id="UP001162060"/>
    </source>
</evidence>
<evidence type="ECO:0000313" key="3">
    <source>
        <dbReference type="EMBL" id="CAK7913221.1"/>
    </source>
</evidence>
<dbReference type="Pfam" id="PF22936">
    <property type="entry name" value="Pol_BBD"/>
    <property type="match status" value="1"/>
</dbReference>
<dbReference type="AlphaFoldDB" id="A0AAV1U2V5"/>
<proteinExistence type="predicted"/>